<accession>A0A0B5DWE4</accession>
<dbReference type="InterPro" id="IPR036188">
    <property type="entry name" value="FAD/NAD-bd_sf"/>
</dbReference>
<evidence type="ECO:0000256" key="4">
    <source>
        <dbReference type="ARBA" id="ARBA00022827"/>
    </source>
</evidence>
<evidence type="ECO:0000256" key="1">
    <source>
        <dbReference type="ARBA" id="ARBA00001974"/>
    </source>
</evidence>
<dbReference type="SUPFAM" id="SSF54373">
    <property type="entry name" value="FAD-linked reductases, C-terminal domain"/>
    <property type="match status" value="1"/>
</dbReference>
<keyword evidence="8" id="KW-1185">Reference proteome</keyword>
<dbReference type="KEGG" id="cid:P73_0336"/>
<feature type="binding site" evidence="5">
    <location>
        <position position="225"/>
    </location>
    <ligand>
        <name>FAD</name>
        <dbReference type="ChEBI" id="CHEBI:57692"/>
    </ligand>
</feature>
<dbReference type="STRING" id="1208324.P73_0336"/>
<gene>
    <name evidence="7" type="ORF">P73_0336</name>
</gene>
<keyword evidence="4 5" id="KW-0274">FAD</keyword>
<dbReference type="PROSITE" id="PS00624">
    <property type="entry name" value="GMC_OXRED_2"/>
    <property type="match status" value="1"/>
</dbReference>
<organism evidence="7 8">
    <name type="scientific">Celeribacter indicus</name>
    <dbReference type="NCBI Taxonomy" id="1208324"/>
    <lineage>
        <taxon>Bacteria</taxon>
        <taxon>Pseudomonadati</taxon>
        <taxon>Pseudomonadota</taxon>
        <taxon>Alphaproteobacteria</taxon>
        <taxon>Rhodobacterales</taxon>
        <taxon>Roseobacteraceae</taxon>
        <taxon>Celeribacter</taxon>
    </lineage>
</organism>
<dbReference type="Proteomes" id="UP000031521">
    <property type="component" value="Chromosome"/>
</dbReference>
<comment type="similarity">
    <text evidence="2">Belongs to the GMC oxidoreductase family.</text>
</comment>
<dbReference type="Gene3D" id="3.30.560.10">
    <property type="entry name" value="Glucose Oxidase, domain 3"/>
    <property type="match status" value="1"/>
</dbReference>
<dbReference type="InterPro" id="IPR012132">
    <property type="entry name" value="GMC_OxRdtase"/>
</dbReference>
<name>A0A0B5DWE4_9RHOB</name>
<feature type="binding site" evidence="5">
    <location>
        <position position="88"/>
    </location>
    <ligand>
        <name>FAD</name>
        <dbReference type="ChEBI" id="CHEBI:57692"/>
    </ligand>
</feature>
<reference evidence="7 8" key="1">
    <citation type="journal article" date="2014" name="Int. J. Syst. Evol. Microbiol.">
        <title>Celeribacter indicus sp. nov., a polycyclic aromatic hydrocarbon-degrading bacterium from deep-sea sediment and reclassification of Huaishuia halophila as Celeribacter halophilus comb. nov.</title>
        <authorList>
            <person name="Lai Q."/>
            <person name="Cao J."/>
            <person name="Yuan J."/>
            <person name="Li F."/>
            <person name="Shao Z."/>
        </authorList>
    </citation>
    <scope>NUCLEOTIDE SEQUENCE [LARGE SCALE GENOMIC DNA]</scope>
    <source>
        <strain evidence="7">P73</strain>
    </source>
</reference>
<dbReference type="PANTHER" id="PTHR11552:SF147">
    <property type="entry name" value="CHOLINE DEHYDROGENASE, MITOCHONDRIAL"/>
    <property type="match status" value="1"/>
</dbReference>
<dbReference type="Pfam" id="PF05199">
    <property type="entry name" value="GMC_oxred_C"/>
    <property type="match status" value="1"/>
</dbReference>
<evidence type="ECO:0000256" key="3">
    <source>
        <dbReference type="ARBA" id="ARBA00022630"/>
    </source>
</evidence>
<dbReference type="InterPro" id="IPR007867">
    <property type="entry name" value="GMC_OxRtase_C"/>
</dbReference>
<dbReference type="SUPFAM" id="SSF51905">
    <property type="entry name" value="FAD/NAD(P)-binding domain"/>
    <property type="match status" value="1"/>
</dbReference>
<feature type="binding site" evidence="5">
    <location>
        <position position="92"/>
    </location>
    <ligand>
        <name>FAD</name>
        <dbReference type="ChEBI" id="CHEBI:57692"/>
    </ligand>
</feature>
<dbReference type="Gene3D" id="3.50.50.60">
    <property type="entry name" value="FAD/NAD(P)-binding domain"/>
    <property type="match status" value="1"/>
</dbReference>
<dbReference type="EMBL" id="CP004393">
    <property type="protein sequence ID" value="AJE45051.1"/>
    <property type="molecule type" value="Genomic_DNA"/>
</dbReference>
<evidence type="ECO:0000313" key="7">
    <source>
        <dbReference type="EMBL" id="AJE45051.1"/>
    </source>
</evidence>
<dbReference type="GO" id="GO:0016614">
    <property type="term" value="F:oxidoreductase activity, acting on CH-OH group of donors"/>
    <property type="evidence" value="ECO:0007669"/>
    <property type="project" value="InterPro"/>
</dbReference>
<comment type="cofactor">
    <cofactor evidence="1 5">
        <name>FAD</name>
        <dbReference type="ChEBI" id="CHEBI:57692"/>
    </cofactor>
</comment>
<protein>
    <submittedName>
        <fullName evidence="7">Choline dehydrogenase-like flavoprotein</fullName>
    </submittedName>
</protein>
<sequence length="537" mass="58742">MMQDQRQQYDYIVIGAGSSGSVVAGRLSEESSKTVCLIEAGPDAGRPLIAMPLGVMWLMKSERLNWRYFSTPQEGMAGRRIFMPRGKVLGGTSALNGMCYMRGHPDDYRDWAAAGCTGWDWEDVLPVFRKSERNTRPDADPDWHGKDGQLWVSDIRETNPACDVFLRAGDTLGMPRNTDFNSGEMEGLGFFQVTQKKGLRCSSSNAFIDPVRSRPNLTVMTEASVRRIRVAEGRAEAVEISTPQGDMTLIARREIVLCAGAIGSPEILLRSGIGPAGELKQAGIEPVLDLRGVGRNLHDHVDARIIARTRHRAPYGISVPALPRLAWDTLRFLTVRKGLFNSNVVEAGGFWRSDPSLDRPDIQFNFVPGLKSHRGKMVEWGHGIALHASVMRPKSRGSVTLDPDNPSGPPRIDPALLREQEDADTIVRGLKRAREILRSSPFEHYGVQEVVPGDGRESDADLEAFAREQGSTIYHPVGTCAMGVGPDAVVSPRLKLHGIEGLRVADASIMPSIMGGNTNAPAIMIGEKAASMIMEDV</sequence>
<dbReference type="Pfam" id="PF00732">
    <property type="entry name" value="GMC_oxred_N"/>
    <property type="match status" value="1"/>
</dbReference>
<dbReference type="PANTHER" id="PTHR11552">
    <property type="entry name" value="GLUCOSE-METHANOL-CHOLINE GMC OXIDOREDUCTASE"/>
    <property type="match status" value="1"/>
</dbReference>
<feature type="domain" description="Glucose-methanol-choline oxidoreductase N-terminal" evidence="6">
    <location>
        <begin position="260"/>
        <end position="274"/>
    </location>
</feature>
<evidence type="ECO:0000256" key="5">
    <source>
        <dbReference type="PIRSR" id="PIRSR000137-2"/>
    </source>
</evidence>
<dbReference type="GO" id="GO:0050660">
    <property type="term" value="F:flavin adenine dinucleotide binding"/>
    <property type="evidence" value="ECO:0007669"/>
    <property type="project" value="InterPro"/>
</dbReference>
<dbReference type="HOGENOM" id="CLU_002865_7_1_5"/>
<evidence type="ECO:0000256" key="2">
    <source>
        <dbReference type="ARBA" id="ARBA00010790"/>
    </source>
</evidence>
<evidence type="ECO:0000259" key="6">
    <source>
        <dbReference type="PROSITE" id="PS00624"/>
    </source>
</evidence>
<proteinExistence type="inferred from homology"/>
<evidence type="ECO:0000313" key="8">
    <source>
        <dbReference type="Proteomes" id="UP000031521"/>
    </source>
</evidence>
<dbReference type="PIRSF" id="PIRSF000137">
    <property type="entry name" value="Alcohol_oxidase"/>
    <property type="match status" value="1"/>
</dbReference>
<dbReference type="InterPro" id="IPR000172">
    <property type="entry name" value="GMC_OxRdtase_N"/>
</dbReference>
<dbReference type="AlphaFoldDB" id="A0A0B5DWE4"/>
<keyword evidence="3" id="KW-0285">Flavoprotein</keyword>
<dbReference type="RefSeq" id="WP_043868187.1">
    <property type="nucleotide sequence ID" value="NZ_CP004393.1"/>
</dbReference>